<dbReference type="EMBL" id="JBIRGH010000030">
    <property type="protein sequence ID" value="MFH8589210.1"/>
    <property type="molecule type" value="Genomic_DNA"/>
</dbReference>
<accession>A0ABW7RSC0</accession>
<dbReference type="RefSeq" id="WP_397676234.1">
    <property type="nucleotide sequence ID" value="NZ_JBIRGH010000030.1"/>
</dbReference>
<organism evidence="1 2">
    <name type="scientific">Streptomyces celluloflavus</name>
    <dbReference type="NCBI Taxonomy" id="58344"/>
    <lineage>
        <taxon>Bacteria</taxon>
        <taxon>Bacillati</taxon>
        <taxon>Actinomycetota</taxon>
        <taxon>Actinomycetes</taxon>
        <taxon>Kitasatosporales</taxon>
        <taxon>Streptomycetaceae</taxon>
        <taxon>Streptomyces</taxon>
    </lineage>
</organism>
<protein>
    <submittedName>
        <fullName evidence="1">Uncharacterized protein</fullName>
    </submittedName>
</protein>
<sequence length="59" mass="6322">MPSWRAVSRRLLDGESIAGRLERAVTTSVFAVAFPGDREGAPPRAGLEMLDAQPGTVVR</sequence>
<evidence type="ECO:0000313" key="1">
    <source>
        <dbReference type="EMBL" id="MFH8589210.1"/>
    </source>
</evidence>
<evidence type="ECO:0000313" key="2">
    <source>
        <dbReference type="Proteomes" id="UP001610990"/>
    </source>
</evidence>
<dbReference type="Proteomes" id="UP001610990">
    <property type="component" value="Unassembled WGS sequence"/>
</dbReference>
<keyword evidence="2" id="KW-1185">Reference proteome</keyword>
<proteinExistence type="predicted"/>
<gene>
    <name evidence="1" type="ORF">ACH4GP_33350</name>
</gene>
<reference evidence="1 2" key="1">
    <citation type="submission" date="2024-10" db="EMBL/GenBank/DDBJ databases">
        <title>The Natural Products Discovery Center: Release of the First 8490 Sequenced Strains for Exploring Actinobacteria Biosynthetic Diversity.</title>
        <authorList>
            <person name="Kalkreuter E."/>
            <person name="Kautsar S.A."/>
            <person name="Yang D."/>
            <person name="Bader C.D."/>
            <person name="Teijaro C.N."/>
            <person name="Fluegel L."/>
            <person name="Davis C.M."/>
            <person name="Simpson J.R."/>
            <person name="Lauterbach L."/>
            <person name="Steele A.D."/>
            <person name="Gui C."/>
            <person name="Meng S."/>
            <person name="Li G."/>
            <person name="Viehrig K."/>
            <person name="Ye F."/>
            <person name="Su P."/>
            <person name="Kiefer A.F."/>
            <person name="Nichols A."/>
            <person name="Cepeda A.J."/>
            <person name="Yan W."/>
            <person name="Fan B."/>
            <person name="Jiang Y."/>
            <person name="Adhikari A."/>
            <person name="Zheng C.-J."/>
            <person name="Schuster L."/>
            <person name="Cowan T.M."/>
            <person name="Smanski M.J."/>
            <person name="Chevrette M.G."/>
            <person name="De Carvalho L.P.S."/>
            <person name="Shen B."/>
        </authorList>
    </citation>
    <scope>NUCLEOTIDE SEQUENCE [LARGE SCALE GENOMIC DNA]</scope>
    <source>
        <strain evidence="1 2">NPDC018013</strain>
    </source>
</reference>
<name>A0ABW7RSC0_9ACTN</name>
<comment type="caution">
    <text evidence="1">The sequence shown here is derived from an EMBL/GenBank/DDBJ whole genome shotgun (WGS) entry which is preliminary data.</text>
</comment>